<evidence type="ECO:0000256" key="3">
    <source>
        <dbReference type="SAM" id="MobiDB-lite"/>
    </source>
</evidence>
<dbReference type="PANTHER" id="PTHR42648:SF27">
    <property type="entry name" value="RNA-DIRECTED DNA POLYMERASE"/>
    <property type="match status" value="1"/>
</dbReference>
<evidence type="ECO:0000259" key="4">
    <source>
        <dbReference type="Pfam" id="PF07727"/>
    </source>
</evidence>
<feature type="domain" description="Retroviral polymerase SH3-like" evidence="5">
    <location>
        <begin position="178"/>
        <end position="233"/>
    </location>
</feature>
<evidence type="ECO:0000259" key="5">
    <source>
        <dbReference type="Pfam" id="PF25597"/>
    </source>
</evidence>
<dbReference type="InterPro" id="IPR057670">
    <property type="entry name" value="SH3_retrovirus"/>
</dbReference>
<keyword evidence="2" id="KW-0378">Hydrolase</keyword>
<reference evidence="6" key="2">
    <citation type="submission" date="2022-01" db="EMBL/GenBank/DDBJ databases">
        <authorList>
            <person name="Yamashiro T."/>
            <person name="Shiraishi A."/>
            <person name="Satake H."/>
            <person name="Nakayama K."/>
        </authorList>
    </citation>
    <scope>NUCLEOTIDE SEQUENCE</scope>
</reference>
<reference evidence="6" key="1">
    <citation type="journal article" date="2022" name="Int. J. Mol. Sci.">
        <title>Draft Genome of Tanacetum Coccineum: Genomic Comparison of Closely Related Tanacetum-Family Plants.</title>
        <authorList>
            <person name="Yamashiro T."/>
            <person name="Shiraishi A."/>
            <person name="Nakayama K."/>
            <person name="Satake H."/>
        </authorList>
    </citation>
    <scope>NUCLEOTIDE SEQUENCE</scope>
</reference>
<sequence>MSCQECFSYGKIEEKVYVYQPPGLEDPDFPDKVYKVEKALYGLHQAPRACCSYDVCALEVSESSMGGARILLRTAKPYGKLKLALLQDVKMVEKVLMLLVYKLLLLVFRVNVAGIKLQLLTKLQLLMDKDWLKIKITYEIKSATRILNMVSTKKVDKTPYELWYEKVPNLSYLKVWGCEALVKRDTPDKLQQRSIMCIFIGYPKETMGYYFYFSPENKIVITRYVEFFKKKLISQEASWRTIELKEIQDEDTSPSENTRKIPMEVEGFEPPQEE</sequence>
<gene>
    <name evidence="6" type="ORF">Tco_0629175</name>
</gene>
<dbReference type="Pfam" id="PF07727">
    <property type="entry name" value="RVT_2"/>
    <property type="match status" value="1"/>
</dbReference>
<feature type="non-terminal residue" evidence="6">
    <location>
        <position position="274"/>
    </location>
</feature>
<feature type="domain" description="Reverse transcriptase Ty1/copia-type" evidence="4">
    <location>
        <begin position="4"/>
        <end position="50"/>
    </location>
</feature>
<dbReference type="InterPro" id="IPR039537">
    <property type="entry name" value="Retrotran_Ty1/copia-like"/>
</dbReference>
<evidence type="ECO:0000313" key="7">
    <source>
        <dbReference type="Proteomes" id="UP001151760"/>
    </source>
</evidence>
<evidence type="ECO:0000256" key="2">
    <source>
        <dbReference type="ARBA" id="ARBA00022801"/>
    </source>
</evidence>
<evidence type="ECO:0000256" key="1">
    <source>
        <dbReference type="ARBA" id="ARBA00022723"/>
    </source>
</evidence>
<organism evidence="6 7">
    <name type="scientific">Tanacetum coccineum</name>
    <dbReference type="NCBI Taxonomy" id="301880"/>
    <lineage>
        <taxon>Eukaryota</taxon>
        <taxon>Viridiplantae</taxon>
        <taxon>Streptophyta</taxon>
        <taxon>Embryophyta</taxon>
        <taxon>Tracheophyta</taxon>
        <taxon>Spermatophyta</taxon>
        <taxon>Magnoliopsida</taxon>
        <taxon>eudicotyledons</taxon>
        <taxon>Gunneridae</taxon>
        <taxon>Pentapetalae</taxon>
        <taxon>asterids</taxon>
        <taxon>campanulids</taxon>
        <taxon>Asterales</taxon>
        <taxon>Asteraceae</taxon>
        <taxon>Asteroideae</taxon>
        <taxon>Anthemideae</taxon>
        <taxon>Anthemidinae</taxon>
        <taxon>Tanacetum</taxon>
    </lineage>
</organism>
<dbReference type="PANTHER" id="PTHR42648">
    <property type="entry name" value="TRANSPOSASE, PUTATIVE-RELATED"/>
    <property type="match status" value="1"/>
</dbReference>
<feature type="region of interest" description="Disordered" evidence="3">
    <location>
        <begin position="246"/>
        <end position="274"/>
    </location>
</feature>
<dbReference type="Pfam" id="PF25597">
    <property type="entry name" value="SH3_retrovirus"/>
    <property type="match status" value="1"/>
</dbReference>
<dbReference type="Proteomes" id="UP001151760">
    <property type="component" value="Unassembled WGS sequence"/>
</dbReference>
<dbReference type="EMBL" id="BQNB010008893">
    <property type="protein sequence ID" value="GJS55813.1"/>
    <property type="molecule type" value="Genomic_DNA"/>
</dbReference>
<accession>A0ABQ4WSF5</accession>
<keyword evidence="1" id="KW-0479">Metal-binding</keyword>
<keyword evidence="7" id="KW-1185">Reference proteome</keyword>
<protein>
    <submittedName>
        <fullName evidence="6">Retrotransposon protein, putative, ty1-copia subclass</fullName>
    </submittedName>
</protein>
<evidence type="ECO:0000313" key="6">
    <source>
        <dbReference type="EMBL" id="GJS55813.1"/>
    </source>
</evidence>
<proteinExistence type="predicted"/>
<name>A0ABQ4WSF5_9ASTR</name>
<comment type="caution">
    <text evidence="6">The sequence shown here is derived from an EMBL/GenBank/DDBJ whole genome shotgun (WGS) entry which is preliminary data.</text>
</comment>
<dbReference type="InterPro" id="IPR013103">
    <property type="entry name" value="RVT_2"/>
</dbReference>